<sequence>MNKKITVGIIGLAVVAGVAGIAASTTYAKGGMMNGRGMGNATSTAAIAAQREVMDAHRETVDKAIQAGDYTAWKAAMSTLPGNGRGSDMTSVITEANFPRLVEMHKLMTQADAIRQELGLNERGGMGMHGRGQGRGMHIQVTSTQ</sequence>
<evidence type="ECO:0000313" key="2">
    <source>
        <dbReference type="EMBL" id="KKU90292.1"/>
    </source>
</evidence>
<dbReference type="AlphaFoldDB" id="A0A0G1U859"/>
<protein>
    <submittedName>
        <fullName evidence="2">Uncharacterized protein</fullName>
    </submittedName>
</protein>
<dbReference type="Proteomes" id="UP000033882">
    <property type="component" value="Unassembled WGS sequence"/>
</dbReference>
<name>A0A0G1U859_9BACT</name>
<proteinExistence type="predicted"/>
<gene>
    <name evidence="2" type="ORF">UY19_C0004G0006</name>
</gene>
<dbReference type="EMBL" id="LCPB01000004">
    <property type="protein sequence ID" value="KKU90292.1"/>
    <property type="molecule type" value="Genomic_DNA"/>
</dbReference>
<feature type="compositionally biased region" description="Gly residues" evidence="1">
    <location>
        <begin position="122"/>
        <end position="135"/>
    </location>
</feature>
<reference evidence="2 3" key="1">
    <citation type="journal article" date="2015" name="Nature">
        <title>rRNA introns, odd ribosomes, and small enigmatic genomes across a large radiation of phyla.</title>
        <authorList>
            <person name="Brown C.T."/>
            <person name="Hug L.A."/>
            <person name="Thomas B.C."/>
            <person name="Sharon I."/>
            <person name="Castelle C.J."/>
            <person name="Singh A."/>
            <person name="Wilkins M.J."/>
            <person name="Williams K.H."/>
            <person name="Banfield J.F."/>
        </authorList>
    </citation>
    <scope>NUCLEOTIDE SEQUENCE [LARGE SCALE GENOMIC DNA]</scope>
</reference>
<organism evidence="2 3">
    <name type="scientific">Candidatus Wolfebacteria bacterium GW2011_GWA2_47_9b</name>
    <dbReference type="NCBI Taxonomy" id="1619005"/>
    <lineage>
        <taxon>Bacteria</taxon>
        <taxon>Candidatus Wolfeibacteriota</taxon>
    </lineage>
</organism>
<feature type="region of interest" description="Disordered" evidence="1">
    <location>
        <begin position="122"/>
        <end position="145"/>
    </location>
</feature>
<evidence type="ECO:0000313" key="3">
    <source>
        <dbReference type="Proteomes" id="UP000033882"/>
    </source>
</evidence>
<evidence type="ECO:0000256" key="1">
    <source>
        <dbReference type="SAM" id="MobiDB-lite"/>
    </source>
</evidence>
<accession>A0A0G1U859</accession>
<comment type="caution">
    <text evidence="2">The sequence shown here is derived from an EMBL/GenBank/DDBJ whole genome shotgun (WGS) entry which is preliminary data.</text>
</comment>